<feature type="transmembrane region" description="Helical" evidence="3">
    <location>
        <begin position="241"/>
        <end position="264"/>
    </location>
</feature>
<dbReference type="Proteomes" id="UP000650582">
    <property type="component" value="Unassembled WGS sequence"/>
</dbReference>
<accession>A0A8H7LG58</accession>
<name>A0A8H7LG58_9AGAM</name>
<evidence type="ECO:0000256" key="1">
    <source>
        <dbReference type="ARBA" id="ARBA00023065"/>
    </source>
</evidence>
<dbReference type="GO" id="GO:0015369">
    <property type="term" value="F:calcium:proton antiporter activity"/>
    <property type="evidence" value="ECO:0007669"/>
    <property type="project" value="TreeGrafter"/>
</dbReference>
<dbReference type="GO" id="GO:0006874">
    <property type="term" value="P:intracellular calcium ion homeostasis"/>
    <property type="evidence" value="ECO:0007669"/>
    <property type="project" value="TreeGrafter"/>
</dbReference>
<keyword evidence="1" id="KW-0406">Ion transport</keyword>
<dbReference type="PANTHER" id="PTHR31503:SF20">
    <property type="entry name" value="CA(2+)_H(+) EXCHANGER, PUTATIVE (EUROFUNG)-RELATED"/>
    <property type="match status" value="1"/>
</dbReference>
<gene>
    <name evidence="4" type="ORF">RHS04_07908</name>
</gene>
<dbReference type="GO" id="GO:0000329">
    <property type="term" value="C:fungal-type vacuole membrane"/>
    <property type="evidence" value="ECO:0007669"/>
    <property type="project" value="TreeGrafter"/>
</dbReference>
<evidence type="ECO:0000313" key="5">
    <source>
        <dbReference type="Proteomes" id="UP000650582"/>
    </source>
</evidence>
<dbReference type="EMBL" id="JACYCC010000213">
    <property type="protein sequence ID" value="KAF8672063.1"/>
    <property type="molecule type" value="Genomic_DNA"/>
</dbReference>
<dbReference type="PANTHER" id="PTHR31503">
    <property type="entry name" value="VACUOLAR CALCIUM ION TRANSPORTER"/>
    <property type="match status" value="1"/>
</dbReference>
<evidence type="ECO:0000256" key="2">
    <source>
        <dbReference type="SAM" id="MobiDB-lite"/>
    </source>
</evidence>
<evidence type="ECO:0000256" key="3">
    <source>
        <dbReference type="SAM" id="Phobius"/>
    </source>
</evidence>
<feature type="compositionally biased region" description="Basic and acidic residues" evidence="2">
    <location>
        <begin position="47"/>
        <end position="58"/>
    </location>
</feature>
<organism evidence="4 5">
    <name type="scientific">Rhizoctonia solani</name>
    <dbReference type="NCBI Taxonomy" id="456999"/>
    <lineage>
        <taxon>Eukaryota</taxon>
        <taxon>Fungi</taxon>
        <taxon>Dikarya</taxon>
        <taxon>Basidiomycota</taxon>
        <taxon>Agaricomycotina</taxon>
        <taxon>Agaricomycetes</taxon>
        <taxon>Cantharellales</taxon>
        <taxon>Ceratobasidiaceae</taxon>
        <taxon>Rhizoctonia</taxon>
    </lineage>
</organism>
<feature type="transmembrane region" description="Helical" evidence="3">
    <location>
        <begin position="456"/>
        <end position="477"/>
    </location>
</feature>
<feature type="transmembrane region" description="Helical" evidence="3">
    <location>
        <begin position="69"/>
        <end position="92"/>
    </location>
</feature>
<dbReference type="InterPro" id="IPR004713">
    <property type="entry name" value="CaH_exchang"/>
</dbReference>
<evidence type="ECO:0000313" key="4">
    <source>
        <dbReference type="EMBL" id="KAF8672063.1"/>
    </source>
</evidence>
<dbReference type="AlphaFoldDB" id="A0A8H7LG58"/>
<protein>
    <submittedName>
        <fullName evidence="4">Uncharacterized protein</fullName>
    </submittedName>
</protein>
<reference evidence="4" key="1">
    <citation type="submission" date="2020-09" db="EMBL/GenBank/DDBJ databases">
        <title>Comparative genome analyses of four rice-infecting Rhizoctonia solani isolates reveal extensive enrichment of homogalacturonan modification genes.</title>
        <authorList>
            <person name="Lee D.-Y."/>
            <person name="Jeon J."/>
            <person name="Kim K.-T."/>
            <person name="Cheong K."/>
            <person name="Song H."/>
            <person name="Choi G."/>
            <person name="Ko J."/>
            <person name="Opiyo S.O."/>
            <person name="Zuo S."/>
            <person name="Madhav S."/>
            <person name="Lee Y.-H."/>
            <person name="Wang G.-L."/>
        </authorList>
    </citation>
    <scope>NUCLEOTIDE SEQUENCE</scope>
    <source>
        <strain evidence="4">AG1-IA YN-7</strain>
    </source>
</reference>
<keyword evidence="3" id="KW-0812">Transmembrane</keyword>
<feature type="region of interest" description="Disordered" evidence="2">
    <location>
        <begin position="1"/>
        <end position="61"/>
    </location>
</feature>
<keyword evidence="3" id="KW-1133">Transmembrane helix</keyword>
<keyword evidence="1" id="KW-0813">Transport</keyword>
<feature type="transmembrane region" description="Helical" evidence="3">
    <location>
        <begin position="104"/>
        <end position="123"/>
    </location>
</feature>
<proteinExistence type="predicted"/>
<feature type="transmembrane region" description="Helical" evidence="3">
    <location>
        <begin position="327"/>
        <end position="349"/>
    </location>
</feature>
<feature type="transmembrane region" description="Helical" evidence="3">
    <location>
        <begin position="202"/>
        <end position="221"/>
    </location>
</feature>
<keyword evidence="3" id="KW-0472">Membrane</keyword>
<sequence length="555" mass="61518">MNSQEPFESTEVRKTLDTNRANSQVVENKRSSIEIITAPDESPTPEHPADHETGEDKQSNLNPRKLKSYAYGIQTIAFFYWTNIGLIIMPFAFAHKYLFPDNNAAIIVTNFIALVGMSGPLSLTWNQIALYVGGFTETMIFEVEKNLIELIFAVALTKFSLLPPAEEIDTCIIVVGLSFQLGGLRHYEQGFDVGKAQINSSLLMLGATIQILPSVMAFAISNDGWQESGLSSEAQTAIVAVTIRCISAVMLGFYCSYVLFSFFVHKIRASGKLLIPNHDGQSNRATNYPSGYTPAELIINALLRRNSSANRGGEEVSNSRSKRRINIVVAFVGAVVFTVLTALALQYLWESLDKVMLTSDPENPEEQYYRISPKFLGVIRKTTTSIIPLIQYMAQFTWIAEVIKDGIHNRLDDVIDTQLMRLPSQDNWCKYSDVIVGYPVTGSDGLGPGNSGGLFLINHSLDCFVLFLSVLVINYVIHDGKSNWFEGTILLSAYPAGLTPAGVNNLPDTVLSTALYIVFAIAFWFHPEKWTPIDQEVENICNHKGDIMHATNSTQ</sequence>
<comment type="caution">
    <text evidence="4">The sequence shown here is derived from an EMBL/GenBank/DDBJ whole genome shotgun (WGS) entry which is preliminary data.</text>
</comment>